<name>A0AAD4VZF7_PRUDU</name>
<evidence type="ECO:0000313" key="2">
    <source>
        <dbReference type="Proteomes" id="UP001054821"/>
    </source>
</evidence>
<proteinExistence type="predicted"/>
<comment type="caution">
    <text evidence="1">The sequence shown here is derived from an EMBL/GenBank/DDBJ whole genome shotgun (WGS) entry which is preliminary data.</text>
</comment>
<accession>A0AAD4VZF7</accession>
<sequence>MQSPLTTVLQNPRVVSVKLQSDFPGSASAATPRASSLLAEDDTKWESSADLVFFGQQCRRHVQVFMLHPVGEFPIKMHQMGYIQSLFEEPIGIKALRLIPVIGISTNCPCIHNYLGFHRLHQLWRVYYAIFAMVTLLRMNVEGNKGLLEVVEVIRRYVVMVVPESKPAKGMWLVDSETQDPSKMYSQDG</sequence>
<keyword evidence="2" id="KW-1185">Reference proteome</keyword>
<dbReference type="EMBL" id="JAJFAZ020000004">
    <property type="protein sequence ID" value="KAI5334130.1"/>
    <property type="molecule type" value="Genomic_DNA"/>
</dbReference>
<organism evidence="1 2">
    <name type="scientific">Prunus dulcis</name>
    <name type="common">Almond</name>
    <name type="synonym">Amygdalus dulcis</name>
    <dbReference type="NCBI Taxonomy" id="3755"/>
    <lineage>
        <taxon>Eukaryota</taxon>
        <taxon>Viridiplantae</taxon>
        <taxon>Streptophyta</taxon>
        <taxon>Embryophyta</taxon>
        <taxon>Tracheophyta</taxon>
        <taxon>Spermatophyta</taxon>
        <taxon>Magnoliopsida</taxon>
        <taxon>eudicotyledons</taxon>
        <taxon>Gunneridae</taxon>
        <taxon>Pentapetalae</taxon>
        <taxon>rosids</taxon>
        <taxon>fabids</taxon>
        <taxon>Rosales</taxon>
        <taxon>Rosaceae</taxon>
        <taxon>Amygdaloideae</taxon>
        <taxon>Amygdaleae</taxon>
        <taxon>Prunus</taxon>
    </lineage>
</organism>
<evidence type="ECO:0000313" key="1">
    <source>
        <dbReference type="EMBL" id="KAI5334130.1"/>
    </source>
</evidence>
<reference evidence="1 2" key="1">
    <citation type="journal article" date="2022" name="G3 (Bethesda)">
        <title>Whole-genome sequence and methylome profiling of the almond [Prunus dulcis (Mill.) D.A. Webb] cultivar 'Nonpareil'.</title>
        <authorList>
            <person name="D'Amico-Willman K.M."/>
            <person name="Ouma W.Z."/>
            <person name="Meulia T."/>
            <person name="Sideli G.M."/>
            <person name="Gradziel T.M."/>
            <person name="Fresnedo-Ramirez J."/>
        </authorList>
    </citation>
    <scope>NUCLEOTIDE SEQUENCE [LARGE SCALE GENOMIC DNA]</scope>
    <source>
        <strain evidence="1">Clone GOH B32 T37-40</strain>
    </source>
</reference>
<gene>
    <name evidence="1" type="ORF">L3X38_024263</name>
</gene>
<dbReference type="Proteomes" id="UP001054821">
    <property type="component" value="Chromosome 4"/>
</dbReference>
<protein>
    <submittedName>
        <fullName evidence="1">Uncharacterized protein</fullName>
    </submittedName>
</protein>
<dbReference type="AlphaFoldDB" id="A0AAD4VZF7"/>